<gene>
    <name evidence="7" type="ORF">EKO23_24955</name>
</gene>
<proteinExistence type="inferred from homology"/>
<sequence>FMLLFLLKDWSQITTWASGHVGLPSEVGRSILDGTVSAFRGYATGLTIIGAANAAVVAIGAVVLGVPLVGTIALVSFVTSYVPYLGAFVAGAFAVLIAYGSGGL</sequence>
<feature type="transmembrane region" description="Helical" evidence="6">
    <location>
        <begin position="81"/>
        <end position="99"/>
    </location>
</feature>
<dbReference type="Proteomes" id="UP000295198">
    <property type="component" value="Unassembled WGS sequence"/>
</dbReference>
<keyword evidence="5 6" id="KW-0472">Membrane</keyword>
<evidence type="ECO:0000256" key="3">
    <source>
        <dbReference type="ARBA" id="ARBA00022692"/>
    </source>
</evidence>
<evidence type="ECO:0000256" key="1">
    <source>
        <dbReference type="ARBA" id="ARBA00004141"/>
    </source>
</evidence>
<name>A0A4Q4YX79_9ACTN</name>
<feature type="non-terminal residue" evidence="7">
    <location>
        <position position="1"/>
    </location>
</feature>
<feature type="transmembrane region" description="Helical" evidence="6">
    <location>
        <begin position="48"/>
        <end position="75"/>
    </location>
</feature>
<dbReference type="GO" id="GO:0016020">
    <property type="term" value="C:membrane"/>
    <property type="evidence" value="ECO:0007669"/>
    <property type="project" value="UniProtKB-SubCell"/>
</dbReference>
<evidence type="ECO:0000256" key="5">
    <source>
        <dbReference type="ARBA" id="ARBA00023136"/>
    </source>
</evidence>
<keyword evidence="4 6" id="KW-1133">Transmembrane helix</keyword>
<evidence type="ECO:0000256" key="4">
    <source>
        <dbReference type="ARBA" id="ARBA00022989"/>
    </source>
</evidence>
<evidence type="ECO:0000313" key="7">
    <source>
        <dbReference type="EMBL" id="RYP79375.1"/>
    </source>
</evidence>
<feature type="non-terminal residue" evidence="7">
    <location>
        <position position="104"/>
    </location>
</feature>
<reference evidence="7 8" key="1">
    <citation type="submission" date="2019-01" db="EMBL/GenBank/DDBJ databases">
        <title>Nocardioides guangzhouensis sp. nov., an actinobacterium isolated from soil.</title>
        <authorList>
            <person name="Fu Y."/>
            <person name="Cai Y."/>
            <person name="Lin Z."/>
            <person name="Chen P."/>
        </authorList>
    </citation>
    <scope>NUCLEOTIDE SEQUENCE [LARGE SCALE GENOMIC DNA]</scope>
    <source>
        <strain evidence="7 8">130</strain>
    </source>
</reference>
<organism evidence="7 8">
    <name type="scientific">Nocardioides guangzhouensis</name>
    <dbReference type="NCBI Taxonomy" id="2497878"/>
    <lineage>
        <taxon>Bacteria</taxon>
        <taxon>Bacillati</taxon>
        <taxon>Actinomycetota</taxon>
        <taxon>Actinomycetes</taxon>
        <taxon>Propionibacteriales</taxon>
        <taxon>Nocardioidaceae</taxon>
        <taxon>Nocardioides</taxon>
    </lineage>
</organism>
<protein>
    <submittedName>
        <fullName evidence="7">AI-2E family transporter</fullName>
    </submittedName>
</protein>
<keyword evidence="3 6" id="KW-0812">Transmembrane</keyword>
<keyword evidence="8" id="KW-1185">Reference proteome</keyword>
<dbReference type="AlphaFoldDB" id="A0A4Q4YX79"/>
<dbReference type="InterPro" id="IPR002549">
    <property type="entry name" value="AI-2E-like"/>
</dbReference>
<dbReference type="OrthoDB" id="9784366at2"/>
<dbReference type="Pfam" id="PF01594">
    <property type="entry name" value="AI-2E_transport"/>
    <property type="match status" value="1"/>
</dbReference>
<comment type="caution">
    <text evidence="7">The sequence shown here is derived from an EMBL/GenBank/DDBJ whole genome shotgun (WGS) entry which is preliminary data.</text>
</comment>
<dbReference type="RefSeq" id="WP_134721289.1">
    <property type="nucleotide sequence ID" value="NZ_SDKM01000165.1"/>
</dbReference>
<evidence type="ECO:0000313" key="8">
    <source>
        <dbReference type="Proteomes" id="UP000295198"/>
    </source>
</evidence>
<comment type="subcellular location">
    <subcellularLocation>
        <location evidence="1">Membrane</location>
        <topology evidence="1">Multi-pass membrane protein</topology>
    </subcellularLocation>
</comment>
<comment type="similarity">
    <text evidence="2">Belongs to the autoinducer-2 exporter (AI-2E) (TC 2.A.86) family.</text>
</comment>
<dbReference type="EMBL" id="SDKM01000165">
    <property type="protein sequence ID" value="RYP79375.1"/>
    <property type="molecule type" value="Genomic_DNA"/>
</dbReference>
<evidence type="ECO:0000256" key="6">
    <source>
        <dbReference type="SAM" id="Phobius"/>
    </source>
</evidence>
<accession>A0A4Q4YX79</accession>
<evidence type="ECO:0000256" key="2">
    <source>
        <dbReference type="ARBA" id="ARBA00009773"/>
    </source>
</evidence>